<dbReference type="GO" id="GO:0008270">
    <property type="term" value="F:zinc ion binding"/>
    <property type="evidence" value="ECO:0007669"/>
    <property type="project" value="UniProtKB-KW"/>
</dbReference>
<dbReference type="SMART" id="SM00355">
    <property type="entry name" value="ZnF_C2H2"/>
    <property type="match status" value="5"/>
</dbReference>
<evidence type="ECO:0000256" key="6">
    <source>
        <dbReference type="ARBA" id="ARBA00023125"/>
    </source>
</evidence>
<keyword evidence="2" id="KW-0479">Metal-binding</keyword>
<dbReference type="GO" id="GO:0005634">
    <property type="term" value="C:nucleus"/>
    <property type="evidence" value="ECO:0007669"/>
    <property type="project" value="UniProtKB-SubCell"/>
</dbReference>
<evidence type="ECO:0000256" key="2">
    <source>
        <dbReference type="ARBA" id="ARBA00022723"/>
    </source>
</evidence>
<name>A0AAD4R783_9BILA</name>
<dbReference type="EMBL" id="JAKKPZ010000001">
    <property type="protein sequence ID" value="KAI1728239.1"/>
    <property type="molecule type" value="Genomic_DNA"/>
</dbReference>
<evidence type="ECO:0000256" key="8">
    <source>
        <dbReference type="ARBA" id="ARBA00023242"/>
    </source>
</evidence>
<accession>A0AAD4R783</accession>
<protein>
    <submittedName>
        <fullName evidence="12">Zinc finger homeobox protein 4</fullName>
    </submittedName>
</protein>
<keyword evidence="5" id="KW-0862">Zinc</keyword>
<feature type="region of interest" description="Disordered" evidence="10">
    <location>
        <begin position="215"/>
        <end position="240"/>
    </location>
</feature>
<evidence type="ECO:0000256" key="9">
    <source>
        <dbReference type="PROSITE-ProRule" id="PRU00042"/>
    </source>
</evidence>
<evidence type="ECO:0000313" key="13">
    <source>
        <dbReference type="Proteomes" id="UP001201812"/>
    </source>
</evidence>
<proteinExistence type="predicted"/>
<dbReference type="InterPro" id="IPR051968">
    <property type="entry name" value="ZnFinger_Homeobox_TR"/>
</dbReference>
<evidence type="ECO:0000256" key="3">
    <source>
        <dbReference type="ARBA" id="ARBA00022737"/>
    </source>
</evidence>
<dbReference type="GO" id="GO:0000981">
    <property type="term" value="F:DNA-binding transcription factor activity, RNA polymerase II-specific"/>
    <property type="evidence" value="ECO:0007669"/>
    <property type="project" value="TreeGrafter"/>
</dbReference>
<gene>
    <name evidence="12" type="ORF">DdX_00403</name>
</gene>
<organism evidence="12 13">
    <name type="scientific">Ditylenchus destructor</name>
    <dbReference type="NCBI Taxonomy" id="166010"/>
    <lineage>
        <taxon>Eukaryota</taxon>
        <taxon>Metazoa</taxon>
        <taxon>Ecdysozoa</taxon>
        <taxon>Nematoda</taxon>
        <taxon>Chromadorea</taxon>
        <taxon>Rhabditida</taxon>
        <taxon>Tylenchina</taxon>
        <taxon>Tylenchomorpha</taxon>
        <taxon>Sphaerularioidea</taxon>
        <taxon>Anguinidae</taxon>
        <taxon>Anguininae</taxon>
        <taxon>Ditylenchus</taxon>
    </lineage>
</organism>
<dbReference type="InterPro" id="IPR013087">
    <property type="entry name" value="Znf_C2H2_type"/>
</dbReference>
<dbReference type="PANTHER" id="PTHR45891">
    <property type="entry name" value="ZINC FINGER HOMEOBOX PROTEIN"/>
    <property type="match status" value="1"/>
</dbReference>
<evidence type="ECO:0000256" key="5">
    <source>
        <dbReference type="ARBA" id="ARBA00022833"/>
    </source>
</evidence>
<feature type="region of interest" description="Disordered" evidence="10">
    <location>
        <begin position="1"/>
        <end position="30"/>
    </location>
</feature>
<dbReference type="Proteomes" id="UP001201812">
    <property type="component" value="Unassembled WGS sequence"/>
</dbReference>
<dbReference type="SUPFAM" id="SSF57667">
    <property type="entry name" value="beta-beta-alpha zinc fingers"/>
    <property type="match status" value="1"/>
</dbReference>
<comment type="caution">
    <text evidence="12">The sequence shown here is derived from an EMBL/GenBank/DDBJ whole genome shotgun (WGS) entry which is preliminary data.</text>
</comment>
<keyword evidence="7 12" id="KW-0371">Homeobox</keyword>
<evidence type="ECO:0000256" key="10">
    <source>
        <dbReference type="SAM" id="MobiDB-lite"/>
    </source>
</evidence>
<feature type="domain" description="C2H2-type" evidence="11">
    <location>
        <begin position="125"/>
        <end position="153"/>
    </location>
</feature>
<keyword evidence="8" id="KW-0539">Nucleus</keyword>
<reference evidence="12" key="1">
    <citation type="submission" date="2022-01" db="EMBL/GenBank/DDBJ databases">
        <title>Genome Sequence Resource for Two Populations of Ditylenchus destructor, the Migratory Endoparasitic Phytonematode.</title>
        <authorList>
            <person name="Zhang H."/>
            <person name="Lin R."/>
            <person name="Xie B."/>
        </authorList>
    </citation>
    <scope>NUCLEOTIDE SEQUENCE</scope>
    <source>
        <strain evidence="12">BazhouSP</strain>
    </source>
</reference>
<comment type="subcellular location">
    <subcellularLocation>
        <location evidence="1">Nucleus</location>
    </subcellularLocation>
</comment>
<sequence length="458" mass="51091">MPSDATRSSSNAKSSVDKDDEDEEALPSSSVLLNPQNLAFALAASSQLFGAIDSPFNNSMNFPTGFFSPSPNDLLNQMAANISSGSVPSVFHSGATSPFLQSTSSAIIPTSSAQMVLARNSTKTLKCPKCNWHYKYQETLEIHMKEKHSEDEVNCTYCAHNQPHPKLARGESYSCGYKPYRCDLCKYSTTTKGNLSIHMQSDKHLHAMHEMPLNMGVGTTHHNPTQGPSGSVSDEPPSGRIEADQGRLLQCLICGNFATTDINAMLEHLEVDRSRTYPGDIQALHGLFQCNLCPYSTNLKANFQLHTRTDKHLQRVQLINHMREGMSNRSTTTTAASALCRLAAMKSVVQVSCRACQDVFSCAYSLREHCESRVHQAQINFLTQQQQMLSDHFPELTRLPNHQEKEHNKSDISSHNPDYEFQNLLIRSIRDPTLMLTYQCFHCSLEIETVDVAKEQQE</sequence>
<dbReference type="PROSITE" id="PS00028">
    <property type="entry name" value="ZINC_FINGER_C2H2_1"/>
    <property type="match status" value="2"/>
</dbReference>
<dbReference type="PANTHER" id="PTHR45891:SF3">
    <property type="entry name" value="ZINC FINGER PROTEIN 2"/>
    <property type="match status" value="1"/>
</dbReference>
<keyword evidence="4 9" id="KW-0863">Zinc-finger</keyword>
<evidence type="ECO:0000256" key="1">
    <source>
        <dbReference type="ARBA" id="ARBA00004123"/>
    </source>
</evidence>
<dbReference type="PROSITE" id="PS50157">
    <property type="entry name" value="ZINC_FINGER_C2H2_2"/>
    <property type="match status" value="1"/>
</dbReference>
<dbReference type="FunFam" id="3.30.160.60:FF:000081">
    <property type="entry name" value="Zinc finger homeobox protein 4"/>
    <property type="match status" value="1"/>
</dbReference>
<dbReference type="AlphaFoldDB" id="A0AAD4R783"/>
<evidence type="ECO:0000259" key="11">
    <source>
        <dbReference type="PROSITE" id="PS50157"/>
    </source>
</evidence>
<feature type="compositionally biased region" description="Polar residues" evidence="10">
    <location>
        <begin position="220"/>
        <end position="232"/>
    </location>
</feature>
<evidence type="ECO:0000313" key="12">
    <source>
        <dbReference type="EMBL" id="KAI1728239.1"/>
    </source>
</evidence>
<keyword evidence="3" id="KW-0677">Repeat</keyword>
<evidence type="ECO:0000256" key="7">
    <source>
        <dbReference type="ARBA" id="ARBA00023155"/>
    </source>
</evidence>
<dbReference type="Gene3D" id="3.30.160.60">
    <property type="entry name" value="Classic Zinc Finger"/>
    <property type="match status" value="1"/>
</dbReference>
<evidence type="ECO:0000256" key="4">
    <source>
        <dbReference type="ARBA" id="ARBA00022771"/>
    </source>
</evidence>
<dbReference type="InterPro" id="IPR036236">
    <property type="entry name" value="Znf_C2H2_sf"/>
</dbReference>
<dbReference type="GO" id="GO:0000978">
    <property type="term" value="F:RNA polymerase II cis-regulatory region sequence-specific DNA binding"/>
    <property type="evidence" value="ECO:0007669"/>
    <property type="project" value="TreeGrafter"/>
</dbReference>
<feature type="compositionally biased region" description="Polar residues" evidence="10">
    <location>
        <begin position="1"/>
        <end position="14"/>
    </location>
</feature>
<keyword evidence="6 12" id="KW-0238">DNA-binding</keyword>
<keyword evidence="13" id="KW-1185">Reference proteome</keyword>